<name>A0A6P8AQE6_PYRGI</name>
<dbReference type="RefSeq" id="XP_030977119.1">
    <property type="nucleotide sequence ID" value="XM_031131951.1"/>
</dbReference>
<dbReference type="GeneID" id="41966856"/>
<gene>
    <name evidence="2" type="ORF">PgNI_11994</name>
</gene>
<sequence length="61" mass="7423">MEWVKRVYYDKFDLKLIIGFLSRTTRELNIDIKRCNCEKALDYLHAIYKVQIKVFIINVIK</sequence>
<dbReference type="Proteomes" id="UP000515153">
    <property type="component" value="Unplaced"/>
</dbReference>
<evidence type="ECO:0000313" key="1">
    <source>
        <dbReference type="Proteomes" id="UP000515153"/>
    </source>
</evidence>
<dbReference type="KEGG" id="pgri:PgNI_11994"/>
<accession>A0A6P8AQE6</accession>
<keyword evidence="1" id="KW-1185">Reference proteome</keyword>
<reference evidence="2" key="3">
    <citation type="submission" date="2025-08" db="UniProtKB">
        <authorList>
            <consortium name="RefSeq"/>
        </authorList>
    </citation>
    <scope>IDENTIFICATION</scope>
    <source>
        <strain evidence="2">NI907</strain>
    </source>
</reference>
<organism evidence="1 2">
    <name type="scientific">Pyricularia grisea</name>
    <name type="common">Crabgrass-specific blast fungus</name>
    <name type="synonym">Magnaporthe grisea</name>
    <dbReference type="NCBI Taxonomy" id="148305"/>
    <lineage>
        <taxon>Eukaryota</taxon>
        <taxon>Fungi</taxon>
        <taxon>Dikarya</taxon>
        <taxon>Ascomycota</taxon>
        <taxon>Pezizomycotina</taxon>
        <taxon>Sordariomycetes</taxon>
        <taxon>Sordariomycetidae</taxon>
        <taxon>Magnaporthales</taxon>
        <taxon>Pyriculariaceae</taxon>
        <taxon>Pyricularia</taxon>
    </lineage>
</organism>
<evidence type="ECO:0000313" key="2">
    <source>
        <dbReference type="RefSeq" id="XP_030977119.1"/>
    </source>
</evidence>
<reference evidence="2" key="1">
    <citation type="journal article" date="2019" name="Mol. Biol. Evol.">
        <title>Blast fungal genomes show frequent chromosomal changes, gene gains and losses, and effector gene turnover.</title>
        <authorList>
            <person name="Gomez Luciano L.B."/>
            <person name="Jason Tsai I."/>
            <person name="Chuma I."/>
            <person name="Tosa Y."/>
            <person name="Chen Y.H."/>
            <person name="Li J.Y."/>
            <person name="Li M.Y."/>
            <person name="Jade Lu M.Y."/>
            <person name="Nakayashiki H."/>
            <person name="Li W.H."/>
        </authorList>
    </citation>
    <scope>NUCLEOTIDE SEQUENCE</scope>
    <source>
        <strain evidence="2">NI907</strain>
    </source>
</reference>
<reference evidence="2" key="2">
    <citation type="submission" date="2019-10" db="EMBL/GenBank/DDBJ databases">
        <authorList>
            <consortium name="NCBI Genome Project"/>
        </authorList>
    </citation>
    <scope>NUCLEOTIDE SEQUENCE</scope>
    <source>
        <strain evidence="2">NI907</strain>
    </source>
</reference>
<dbReference type="AlphaFoldDB" id="A0A6P8AQE6"/>
<proteinExistence type="predicted"/>
<protein>
    <submittedName>
        <fullName evidence="2">Uncharacterized protein</fullName>
    </submittedName>
</protein>